<evidence type="ECO:0000256" key="2">
    <source>
        <dbReference type="ARBA" id="ARBA00022448"/>
    </source>
</evidence>
<evidence type="ECO:0000313" key="6">
    <source>
        <dbReference type="EMBL" id="OGM00954.1"/>
    </source>
</evidence>
<name>A0A1F7WDQ5_9BACT</name>
<dbReference type="Pfam" id="PF00005">
    <property type="entry name" value="ABC_tran"/>
    <property type="match status" value="1"/>
</dbReference>
<keyword evidence="2" id="KW-0813">Transport</keyword>
<evidence type="ECO:0000256" key="3">
    <source>
        <dbReference type="ARBA" id="ARBA00022741"/>
    </source>
</evidence>
<dbReference type="InterPro" id="IPR050763">
    <property type="entry name" value="ABC_transporter_ATP-binding"/>
</dbReference>
<dbReference type="AlphaFoldDB" id="A0A1F7WDQ5"/>
<dbReference type="GO" id="GO:0005524">
    <property type="term" value="F:ATP binding"/>
    <property type="evidence" value="ECO:0007669"/>
    <property type="project" value="UniProtKB-KW"/>
</dbReference>
<keyword evidence="4" id="KW-0067">ATP-binding</keyword>
<dbReference type="InterPro" id="IPR017871">
    <property type="entry name" value="ABC_transporter-like_CS"/>
</dbReference>
<evidence type="ECO:0000256" key="4">
    <source>
        <dbReference type="ARBA" id="ARBA00022840"/>
    </source>
</evidence>
<keyword evidence="3" id="KW-0547">Nucleotide-binding</keyword>
<dbReference type="InterPro" id="IPR027417">
    <property type="entry name" value="P-loop_NTPase"/>
</dbReference>
<evidence type="ECO:0000259" key="5">
    <source>
        <dbReference type="PROSITE" id="PS50893"/>
    </source>
</evidence>
<dbReference type="GO" id="GO:0016887">
    <property type="term" value="F:ATP hydrolysis activity"/>
    <property type="evidence" value="ECO:0007669"/>
    <property type="project" value="InterPro"/>
</dbReference>
<comment type="caution">
    <text evidence="6">The sequence shown here is derived from an EMBL/GenBank/DDBJ whole genome shotgun (WGS) entry which is preliminary data.</text>
</comment>
<reference evidence="6 7" key="1">
    <citation type="journal article" date="2016" name="Nat. Commun.">
        <title>Thousands of microbial genomes shed light on interconnected biogeochemical processes in an aquifer system.</title>
        <authorList>
            <person name="Anantharaman K."/>
            <person name="Brown C.T."/>
            <person name="Hug L.A."/>
            <person name="Sharon I."/>
            <person name="Castelle C.J."/>
            <person name="Probst A.J."/>
            <person name="Thomas B.C."/>
            <person name="Singh A."/>
            <person name="Wilkins M.J."/>
            <person name="Karaoz U."/>
            <person name="Brodie E.L."/>
            <person name="Williams K.H."/>
            <person name="Hubbard S.S."/>
            <person name="Banfield J.F."/>
        </authorList>
    </citation>
    <scope>NUCLEOTIDE SEQUENCE [LARGE SCALE GENOMIC DNA]</scope>
</reference>
<dbReference type="Gene3D" id="3.40.50.300">
    <property type="entry name" value="P-loop containing nucleotide triphosphate hydrolases"/>
    <property type="match status" value="1"/>
</dbReference>
<dbReference type="InterPro" id="IPR003439">
    <property type="entry name" value="ABC_transporter-like_ATP-bd"/>
</dbReference>
<comment type="similarity">
    <text evidence="1">Belongs to the ABC transporter superfamily.</text>
</comment>
<evidence type="ECO:0000256" key="1">
    <source>
        <dbReference type="ARBA" id="ARBA00005417"/>
    </source>
</evidence>
<organism evidence="6 7">
    <name type="scientific">Candidatus Wallbacteria bacterium GWC2_49_35</name>
    <dbReference type="NCBI Taxonomy" id="1817813"/>
    <lineage>
        <taxon>Bacteria</taxon>
        <taxon>Candidatus Walliibacteriota</taxon>
    </lineage>
</organism>
<dbReference type="PROSITE" id="PS50893">
    <property type="entry name" value="ABC_TRANSPORTER_2"/>
    <property type="match status" value="1"/>
</dbReference>
<dbReference type="PANTHER" id="PTHR42711">
    <property type="entry name" value="ABC TRANSPORTER ATP-BINDING PROTEIN"/>
    <property type="match status" value="1"/>
</dbReference>
<dbReference type="PROSITE" id="PS00211">
    <property type="entry name" value="ABC_TRANSPORTER_1"/>
    <property type="match status" value="1"/>
</dbReference>
<dbReference type="Proteomes" id="UP000178735">
    <property type="component" value="Unassembled WGS sequence"/>
</dbReference>
<dbReference type="PANTHER" id="PTHR42711:SF5">
    <property type="entry name" value="ABC TRANSPORTER ATP-BINDING PROTEIN NATA"/>
    <property type="match status" value="1"/>
</dbReference>
<dbReference type="STRING" id="1817813.A2008_09890"/>
<proteinExistence type="inferred from homology"/>
<protein>
    <recommendedName>
        <fullName evidence="5">ABC transporter domain-containing protein</fullName>
    </recommendedName>
</protein>
<dbReference type="SMART" id="SM00382">
    <property type="entry name" value="AAA"/>
    <property type="match status" value="1"/>
</dbReference>
<feature type="domain" description="ABC transporter" evidence="5">
    <location>
        <begin position="10"/>
        <end position="245"/>
    </location>
</feature>
<evidence type="ECO:0000313" key="7">
    <source>
        <dbReference type="Proteomes" id="UP000178735"/>
    </source>
</evidence>
<sequence>MNENPAPPPLSITGVTKTYAEGSVSEFAALRGVSYDIGSCGIYGLIGPNGAGKTTLLRIISSVIKPDSGDVLIFGESIRSNPAASKAKIGFLSATTGLYSRLSPRETLVYFGRLFGLENEKISKRVTELCELFEMGDFIDKKNETLSFGQRQRVNIARCLIHEPEIFVFDEITEGLDVMTSRTVIKFIKYLAEIKKCVIFSTHDMNLAERLCENIIIMHKGLIIEAGRVDELKRRHSMPASSLEEMFISLIGARDSYAPEEERQ</sequence>
<dbReference type="SUPFAM" id="SSF52540">
    <property type="entry name" value="P-loop containing nucleoside triphosphate hydrolases"/>
    <property type="match status" value="1"/>
</dbReference>
<accession>A0A1F7WDQ5</accession>
<dbReference type="InterPro" id="IPR003593">
    <property type="entry name" value="AAA+_ATPase"/>
</dbReference>
<dbReference type="EMBL" id="MGFH01000246">
    <property type="protein sequence ID" value="OGM00954.1"/>
    <property type="molecule type" value="Genomic_DNA"/>
</dbReference>
<gene>
    <name evidence="6" type="ORF">A2008_09890</name>
</gene>